<dbReference type="Proteomes" id="UP000286931">
    <property type="component" value="Unassembled WGS sequence"/>
</dbReference>
<feature type="compositionally biased region" description="Pro residues" evidence="7">
    <location>
        <begin position="721"/>
        <end position="733"/>
    </location>
</feature>
<keyword evidence="3" id="KW-0249">Electron transport</keyword>
<dbReference type="GO" id="GO:0000287">
    <property type="term" value="F:magnesium ion binding"/>
    <property type="evidence" value="ECO:0007669"/>
    <property type="project" value="UniProtKB-ARBA"/>
</dbReference>
<feature type="region of interest" description="Disordered" evidence="7">
    <location>
        <begin position="1"/>
        <end position="39"/>
    </location>
</feature>
<dbReference type="SUPFAM" id="SSF53323">
    <property type="entry name" value="Pyruvate-ferredoxin oxidoreductase, PFOR, domain III"/>
    <property type="match status" value="1"/>
</dbReference>
<dbReference type="Pfam" id="PF02775">
    <property type="entry name" value="TPP_enzyme_C"/>
    <property type="match status" value="1"/>
</dbReference>
<dbReference type="PANTHER" id="PTHR48084">
    <property type="entry name" value="2-OXOGLUTARATE OXIDOREDUCTASE SUBUNIT KORB-RELATED"/>
    <property type="match status" value="1"/>
</dbReference>
<reference evidence="11 12" key="1">
    <citation type="submission" date="2018-12" db="EMBL/GenBank/DDBJ databases">
        <title>Draft genome sequence of Embleya hyalina NBRC 13850T.</title>
        <authorList>
            <person name="Komaki H."/>
            <person name="Hosoyama A."/>
            <person name="Kimura A."/>
            <person name="Ichikawa N."/>
            <person name="Tamura T."/>
        </authorList>
    </citation>
    <scope>NUCLEOTIDE SEQUENCE [LARGE SCALE GENOMIC DNA]</scope>
    <source>
        <strain evidence="11 12">NBRC 13850</strain>
    </source>
</reference>
<keyword evidence="2" id="KW-0479">Metal-binding</keyword>
<evidence type="ECO:0000256" key="7">
    <source>
        <dbReference type="SAM" id="MobiDB-lite"/>
    </source>
</evidence>
<dbReference type="CDD" id="cd07034">
    <property type="entry name" value="TPP_PYR_PFOR_IOR-alpha_like"/>
    <property type="match status" value="1"/>
</dbReference>
<feature type="compositionally biased region" description="Low complexity" evidence="7">
    <location>
        <begin position="708"/>
        <end position="720"/>
    </location>
</feature>
<evidence type="ECO:0000256" key="4">
    <source>
        <dbReference type="ARBA" id="ARBA00023002"/>
    </source>
</evidence>
<evidence type="ECO:0000313" key="11">
    <source>
        <dbReference type="EMBL" id="GCE00259.1"/>
    </source>
</evidence>
<keyword evidence="11" id="KW-0670">Pyruvate</keyword>
<comment type="caution">
    <text evidence="11">The sequence shown here is derived from an EMBL/GenBank/DDBJ whole genome shotgun (WGS) entry which is preliminary data.</text>
</comment>
<feature type="region of interest" description="Disordered" evidence="7">
    <location>
        <begin position="1173"/>
        <end position="1195"/>
    </location>
</feature>
<dbReference type="Gene3D" id="3.40.50.920">
    <property type="match status" value="1"/>
</dbReference>
<evidence type="ECO:0000256" key="3">
    <source>
        <dbReference type="ARBA" id="ARBA00022982"/>
    </source>
</evidence>
<evidence type="ECO:0000256" key="6">
    <source>
        <dbReference type="ARBA" id="ARBA00023014"/>
    </source>
</evidence>
<evidence type="ECO:0000259" key="8">
    <source>
        <dbReference type="Pfam" id="PF01558"/>
    </source>
</evidence>
<dbReference type="Pfam" id="PF01558">
    <property type="entry name" value="POR"/>
    <property type="match status" value="1"/>
</dbReference>
<proteinExistence type="predicted"/>
<sequence length="1195" mass="125213">MTAVSVDPPRRLGAPTAPAAPTGSGAGGDRTASDDRFGTPDGRVLLSGVQALVRLILDQRRADAAAGANTRAYVSGYQGSPLGTVDMEFAGQSRLLDELGIVFRPGVNEELAATAVAGSQLAAGHDDGTVDGVLGVWYGKSPGVDRAADAIRHGNLVGTGTAGGVLMLVGDDPAAKSSTVPGASEALLAALGVPVFSAGDIQELLDLGRHAIACSRESGLWTALKVVTRVADATATVDVGGEHAPDGPPAGPGHTPDAMMIGPRLLGMERDLVETRLARARAYGRRHALTRLASPAPDARLGVVTAGTAYHDLRQAMDHLGVEDELVRVLKVGMIHPIDAEAVRGFAVGLDEVLVLEEKGPFLEPLVKEALYGTPSAPPVTGKLDPAGAALVPLAGVLDAGVVSRVLTARLLAHHDLPDLRAGGEPVPAARRALLPLASTRTPFFCSGCPHNISTKVPAGTLVGAGIGCHGMVTVNPRDHGEITGLSQMGGEGAHWIGMAPFLARPHLVQNIGDGTFAHSGSLAVRAAVSAGVNITYKLLYNDAVAMTGGQTAQGRLSVPAITRLLEAEGVRRIVITTEDVKRYRRVRLARIASVRPREELDAVQRELAALQGVTVLIHDQLCAIEKRRKRKRGELADPAERVLINEAICEGCGDCGATSGCLSVEPVPTEFGRKTRIHQSSCTKDFSCLRGDCPAFLTVRPGRGRSRSAGPAGPAAAPAGGPPQPPELPLPRPRVGTDDLRIRLVGIGGTGVVTVARVLGAAAALAGLHTAGLDQTGLSQKAGPVVSDLRISATPVTGSATISTGGVDLLLGLDVLGAAAAANLANATPERTVAVVDTGLAPTGRMATDVDTPAPDPAAALAVIDAHTRAADNVRIDARDLAERVFGDHLPANVIMLGAAWQHGLLPIPLATIEEAFRRNGTAAERNLLAFGWGRAAVAAPEAVGELRRSHDGELRLTPVAAALVDRVADASGELRRLLTIRVPELIAYQDADYARRYVDVVARAHAVAVRRLAGDPAPAEAVARGLFKLMAYKDEYEVARLHLAWLAESPADRTFAIHLHPPVLRAMGMNRKIRLGPWSTPLFRALYAGRRLRGTRLDPFGPAAVRRTERELVTEYVEHVRHALDRLTPETRDVVLELCELPDTVRGYEQIKLAGVARFRERAEVLRARLADPTPSTAGAEHAAAPGTRHVEA</sequence>
<evidence type="ECO:0000259" key="9">
    <source>
        <dbReference type="Pfam" id="PF02775"/>
    </source>
</evidence>
<dbReference type="InterPro" id="IPR051457">
    <property type="entry name" value="2-oxoacid:Fd_oxidoreductase"/>
</dbReference>
<keyword evidence="5" id="KW-0408">Iron</keyword>
<gene>
    <name evidence="11" type="ORF">EHYA_07984</name>
</gene>
<dbReference type="GO" id="GO:0030976">
    <property type="term" value="F:thiamine pyrophosphate binding"/>
    <property type="evidence" value="ECO:0007669"/>
    <property type="project" value="InterPro"/>
</dbReference>
<dbReference type="InterPro" id="IPR029061">
    <property type="entry name" value="THDP-binding"/>
</dbReference>
<dbReference type="RefSeq" id="WP_126641995.1">
    <property type="nucleotide sequence ID" value="NZ_BIFH01000038.1"/>
</dbReference>
<dbReference type="Gene3D" id="3.40.920.10">
    <property type="entry name" value="Pyruvate-ferredoxin oxidoreductase, PFOR, domain III"/>
    <property type="match status" value="1"/>
</dbReference>
<feature type="compositionally biased region" description="Low complexity" evidence="7">
    <location>
        <begin position="11"/>
        <end position="23"/>
    </location>
</feature>
<feature type="domain" description="Pyruvate/ketoisovalerate oxidoreductase catalytic" evidence="8">
    <location>
        <begin position="749"/>
        <end position="935"/>
    </location>
</feature>
<evidence type="ECO:0000256" key="2">
    <source>
        <dbReference type="ARBA" id="ARBA00022485"/>
    </source>
</evidence>
<dbReference type="GO" id="GO:0045333">
    <property type="term" value="P:cellular respiration"/>
    <property type="evidence" value="ECO:0007669"/>
    <property type="project" value="UniProtKB-ARBA"/>
</dbReference>
<feature type="region of interest" description="Disordered" evidence="7">
    <location>
        <begin position="701"/>
        <end position="735"/>
    </location>
</feature>
<feature type="domain" description="DUF6537" evidence="10">
    <location>
        <begin position="977"/>
        <end position="1166"/>
    </location>
</feature>
<dbReference type="SUPFAM" id="SSF52922">
    <property type="entry name" value="TK C-terminal domain-like"/>
    <property type="match status" value="1"/>
</dbReference>
<keyword evidence="12" id="KW-1185">Reference proteome</keyword>
<dbReference type="PANTHER" id="PTHR48084:SF3">
    <property type="entry name" value="SUBUNIT OF PYRUVATE:FLAVODOXIN OXIDOREDUCTASE"/>
    <property type="match status" value="1"/>
</dbReference>
<dbReference type="GO" id="GO:0016625">
    <property type="term" value="F:oxidoreductase activity, acting on the aldehyde or oxo group of donors, iron-sulfur protein as acceptor"/>
    <property type="evidence" value="ECO:0007669"/>
    <property type="project" value="UniProtKB-ARBA"/>
</dbReference>
<evidence type="ECO:0000259" key="10">
    <source>
        <dbReference type="Pfam" id="PF20169"/>
    </source>
</evidence>
<dbReference type="Pfam" id="PF20169">
    <property type="entry name" value="DUF6537"/>
    <property type="match status" value="1"/>
</dbReference>
<dbReference type="GO" id="GO:0051539">
    <property type="term" value="F:4 iron, 4 sulfur cluster binding"/>
    <property type="evidence" value="ECO:0007669"/>
    <property type="project" value="UniProtKB-KW"/>
</dbReference>
<evidence type="ECO:0000256" key="1">
    <source>
        <dbReference type="ARBA" id="ARBA00022448"/>
    </source>
</evidence>
<dbReference type="InterPro" id="IPR002869">
    <property type="entry name" value="Pyrv_flavodox_OxRed_cen"/>
</dbReference>
<feature type="domain" description="Thiamine pyrophosphate enzyme TPP-binding" evidence="9">
    <location>
        <begin position="466"/>
        <end position="554"/>
    </location>
</feature>
<keyword evidence="1" id="KW-0813">Transport</keyword>
<evidence type="ECO:0000313" key="12">
    <source>
        <dbReference type="Proteomes" id="UP000286931"/>
    </source>
</evidence>
<protein>
    <submittedName>
        <fullName evidence="11">Pyruvate ferredoxin/flavodoxin oxidoreductase</fullName>
    </submittedName>
</protein>
<dbReference type="NCBIfam" id="NF009589">
    <property type="entry name" value="PRK13030.1"/>
    <property type="match status" value="1"/>
</dbReference>
<accession>A0A401Z078</accession>
<dbReference type="InterPro" id="IPR002880">
    <property type="entry name" value="Pyrv_Fd/Flavodoxin_OxRdtase_N"/>
</dbReference>
<dbReference type="InterPro" id="IPR019752">
    <property type="entry name" value="Pyrv/ketoisovalerate_OxRed_cat"/>
</dbReference>
<dbReference type="InterPro" id="IPR009014">
    <property type="entry name" value="Transketo_C/PFOR_II"/>
</dbReference>
<keyword evidence="6" id="KW-0411">Iron-sulfur</keyword>
<dbReference type="Gene3D" id="3.40.50.970">
    <property type="match status" value="1"/>
</dbReference>
<evidence type="ECO:0000256" key="5">
    <source>
        <dbReference type="ARBA" id="ARBA00023004"/>
    </source>
</evidence>
<name>A0A401Z078_9ACTN</name>
<dbReference type="NCBIfam" id="NF009588">
    <property type="entry name" value="PRK13029.1"/>
    <property type="match status" value="1"/>
</dbReference>
<dbReference type="AlphaFoldDB" id="A0A401Z078"/>
<keyword evidence="2" id="KW-0004">4Fe-4S</keyword>
<dbReference type="InterPro" id="IPR046667">
    <property type="entry name" value="DUF6537"/>
</dbReference>
<keyword evidence="4" id="KW-0560">Oxidoreductase</keyword>
<dbReference type="InterPro" id="IPR011766">
    <property type="entry name" value="TPP_enzyme_TPP-bd"/>
</dbReference>
<dbReference type="OrthoDB" id="9803617at2"/>
<organism evidence="11 12">
    <name type="scientific">Embleya hyalina</name>
    <dbReference type="NCBI Taxonomy" id="516124"/>
    <lineage>
        <taxon>Bacteria</taxon>
        <taxon>Bacillati</taxon>
        <taxon>Actinomycetota</taxon>
        <taxon>Actinomycetes</taxon>
        <taxon>Kitasatosporales</taxon>
        <taxon>Streptomycetaceae</taxon>
        <taxon>Embleya</taxon>
    </lineage>
</organism>
<dbReference type="EMBL" id="BIFH01000038">
    <property type="protein sequence ID" value="GCE00259.1"/>
    <property type="molecule type" value="Genomic_DNA"/>
</dbReference>
<dbReference type="SUPFAM" id="SSF52518">
    <property type="entry name" value="Thiamin diphosphate-binding fold (THDP-binding)"/>
    <property type="match status" value="2"/>
</dbReference>